<keyword evidence="7" id="KW-0808">Transferase</keyword>
<evidence type="ECO:0000256" key="7">
    <source>
        <dbReference type="ARBA" id="ARBA00022679"/>
    </source>
</evidence>
<evidence type="ECO:0000256" key="11">
    <source>
        <dbReference type="ARBA" id="ARBA00022989"/>
    </source>
</evidence>
<reference evidence="16 17" key="1">
    <citation type="submission" date="2019-01" db="EMBL/GenBank/DDBJ databases">
        <title>Genome sequencing of the rare red list fungi Fomitopsis rosea.</title>
        <authorList>
            <person name="Buettner E."/>
            <person name="Kellner H."/>
        </authorList>
    </citation>
    <scope>NUCLEOTIDE SEQUENCE [LARGE SCALE GENOMIC DNA]</scope>
    <source>
        <strain evidence="16 17">DSM 105464</strain>
    </source>
</reference>
<gene>
    <name evidence="16" type="ORF">EVJ58_g4323</name>
</gene>
<keyword evidence="5" id="KW-0444">Lipid biosynthesis</keyword>
<sequence length="499" mass="56610">MASPPVTTTDTPAIKNAPVVGLAEGNGSFSNVHLAALVLGVPWLVKRMLPIVNRGGFKTYLFLVLLLGVPVTFAYWTLMSMYGPRKNTKVALPGKDIEEYITIKDAELRDKFHGKEKIPMQVFHDAYFDGKIEFNGEHIERRPANAPLTPSSVAGDVLDILEQRHDWAKMVFTPELFKFVLCNLIPDVVFHKRSQDEEQIRDNYDRGDDFYEWFLGPRMIYTSGIVSTLDEEESLEQLQDNKLTVLGLTPSDRVLDIGCGWGTLAAFAAKNYDCASVTGVTLSRNQAKFGNDRIQKNGGDPERHKILCLDYRDIPGEEGTYTKIVSLEMAEHVGIRRYQTFLKQIYNLLADDGVFFLQVAGLRPHWQYEDLIWGLFMNKYIFPGADASCSLGWVVSQVESAGFEVKNIDVLGVHYSATIWRWYKNWLANKDKVVAAYGERWYRIWVFFLAYSVIIARNGGSSLFQLTLHKNLNAYPRIHGLRNHNSIRVNPSRVISPAE</sequence>
<organism evidence="16 17">
    <name type="scientific">Rhodofomes roseus</name>
    <dbReference type="NCBI Taxonomy" id="34475"/>
    <lineage>
        <taxon>Eukaryota</taxon>
        <taxon>Fungi</taxon>
        <taxon>Dikarya</taxon>
        <taxon>Basidiomycota</taxon>
        <taxon>Agaricomycotina</taxon>
        <taxon>Agaricomycetes</taxon>
        <taxon>Polyporales</taxon>
        <taxon>Rhodofomes</taxon>
    </lineage>
</organism>
<keyword evidence="11 15" id="KW-1133">Transmembrane helix</keyword>
<comment type="caution">
    <text evidence="16">The sequence shown here is derived from an EMBL/GenBank/DDBJ whole genome shotgun (WGS) entry which is preliminary data.</text>
</comment>
<dbReference type="Pfam" id="PF02353">
    <property type="entry name" value="CMAS"/>
    <property type="match status" value="1"/>
</dbReference>
<evidence type="ECO:0000256" key="10">
    <source>
        <dbReference type="ARBA" id="ARBA00022919"/>
    </source>
</evidence>
<accession>A0A4Y9YJ56</accession>
<evidence type="ECO:0000256" key="4">
    <source>
        <dbReference type="ARBA" id="ARBA00010815"/>
    </source>
</evidence>
<dbReference type="InterPro" id="IPR052290">
    <property type="entry name" value="Sphingo_C9-MT"/>
</dbReference>
<evidence type="ECO:0000256" key="14">
    <source>
        <dbReference type="ARBA" id="ARBA00039020"/>
    </source>
</evidence>
<evidence type="ECO:0000256" key="6">
    <source>
        <dbReference type="ARBA" id="ARBA00022603"/>
    </source>
</evidence>
<dbReference type="Proteomes" id="UP000298390">
    <property type="component" value="Unassembled WGS sequence"/>
</dbReference>
<evidence type="ECO:0000313" key="17">
    <source>
        <dbReference type="Proteomes" id="UP000298390"/>
    </source>
</evidence>
<feature type="transmembrane region" description="Helical" evidence="15">
    <location>
        <begin position="57"/>
        <end position="78"/>
    </location>
</feature>
<dbReference type="InterPro" id="IPR029063">
    <property type="entry name" value="SAM-dependent_MTases_sf"/>
</dbReference>
<dbReference type="PANTHER" id="PTHR45197">
    <property type="entry name" value="SYNTHASE, PUTATIVE (AFU_ORTHOLOGUE AFUA_7G04190)-RELATED"/>
    <property type="match status" value="1"/>
</dbReference>
<dbReference type="Gene3D" id="3.40.50.150">
    <property type="entry name" value="Vaccinia Virus protein VP39"/>
    <property type="match status" value="1"/>
</dbReference>
<dbReference type="STRING" id="34475.A0A4Y9YJ56"/>
<dbReference type="AlphaFoldDB" id="A0A4Y9YJ56"/>
<keyword evidence="13 15" id="KW-0472">Membrane</keyword>
<evidence type="ECO:0000256" key="15">
    <source>
        <dbReference type="SAM" id="Phobius"/>
    </source>
</evidence>
<dbReference type="GO" id="GO:0008168">
    <property type="term" value="F:methyltransferase activity"/>
    <property type="evidence" value="ECO:0007669"/>
    <property type="project" value="UniProtKB-KW"/>
</dbReference>
<evidence type="ECO:0000256" key="8">
    <source>
        <dbReference type="ARBA" id="ARBA00022691"/>
    </source>
</evidence>
<proteinExistence type="inferred from homology"/>
<evidence type="ECO:0000256" key="2">
    <source>
        <dbReference type="ARBA" id="ARBA00004760"/>
    </source>
</evidence>
<evidence type="ECO:0000256" key="9">
    <source>
        <dbReference type="ARBA" id="ARBA00022692"/>
    </source>
</evidence>
<dbReference type="PANTHER" id="PTHR45197:SF1">
    <property type="entry name" value="SPHINGOLIPID C9-METHYLTRANSFERASE A-RELATED"/>
    <property type="match status" value="1"/>
</dbReference>
<keyword evidence="9 15" id="KW-0812">Transmembrane</keyword>
<dbReference type="GO" id="GO:0006665">
    <property type="term" value="P:sphingolipid metabolic process"/>
    <property type="evidence" value="ECO:0007669"/>
    <property type="project" value="UniProtKB-KW"/>
</dbReference>
<keyword evidence="6" id="KW-0489">Methyltransferase</keyword>
<dbReference type="EC" id="2.1.1.317" evidence="14"/>
<evidence type="ECO:0000313" key="16">
    <source>
        <dbReference type="EMBL" id="TFY61733.1"/>
    </source>
</evidence>
<dbReference type="EMBL" id="SEKV01000195">
    <property type="protein sequence ID" value="TFY61733.1"/>
    <property type="molecule type" value="Genomic_DNA"/>
</dbReference>
<evidence type="ECO:0000256" key="12">
    <source>
        <dbReference type="ARBA" id="ARBA00023098"/>
    </source>
</evidence>
<keyword evidence="12" id="KW-0443">Lipid metabolism</keyword>
<evidence type="ECO:0000256" key="13">
    <source>
        <dbReference type="ARBA" id="ARBA00023136"/>
    </source>
</evidence>
<evidence type="ECO:0000256" key="1">
    <source>
        <dbReference type="ARBA" id="ARBA00004141"/>
    </source>
</evidence>
<evidence type="ECO:0000256" key="3">
    <source>
        <dbReference type="ARBA" id="ARBA00004991"/>
    </source>
</evidence>
<dbReference type="GO" id="GO:0032259">
    <property type="term" value="P:methylation"/>
    <property type="evidence" value="ECO:0007669"/>
    <property type="project" value="UniProtKB-KW"/>
</dbReference>
<dbReference type="GO" id="GO:0016020">
    <property type="term" value="C:membrane"/>
    <property type="evidence" value="ECO:0007669"/>
    <property type="project" value="UniProtKB-SubCell"/>
</dbReference>
<dbReference type="CDD" id="cd02440">
    <property type="entry name" value="AdoMet_MTases"/>
    <property type="match status" value="1"/>
</dbReference>
<protein>
    <recommendedName>
        <fullName evidence="14">sphingolipid C(9)-methyltransferase</fullName>
        <ecNumber evidence="14">2.1.1.317</ecNumber>
    </recommendedName>
</protein>
<evidence type="ECO:0000256" key="5">
    <source>
        <dbReference type="ARBA" id="ARBA00022516"/>
    </source>
</evidence>
<dbReference type="SUPFAM" id="SSF53335">
    <property type="entry name" value="S-adenosyl-L-methionine-dependent methyltransferases"/>
    <property type="match status" value="1"/>
</dbReference>
<comment type="similarity">
    <text evidence="4">Belongs to the CFA/CMAS family.</text>
</comment>
<keyword evidence="8" id="KW-0949">S-adenosyl-L-methionine</keyword>
<name>A0A4Y9YJ56_9APHY</name>
<comment type="subcellular location">
    <subcellularLocation>
        <location evidence="1">Membrane</location>
        <topology evidence="1">Multi-pass membrane protein</topology>
    </subcellularLocation>
</comment>
<comment type="pathway">
    <text evidence="2">Lipid metabolism; sphingolipid metabolism.</text>
</comment>
<keyword evidence="10" id="KW-0746">Sphingolipid metabolism</keyword>
<comment type="pathway">
    <text evidence="3">Sphingolipid metabolism.</text>
</comment>